<dbReference type="GO" id="GO:0006355">
    <property type="term" value="P:regulation of DNA-templated transcription"/>
    <property type="evidence" value="ECO:0007669"/>
    <property type="project" value="UniProtKB-UniRule"/>
</dbReference>
<evidence type="ECO:0000259" key="2">
    <source>
        <dbReference type="PROSITE" id="PS51671"/>
    </source>
</evidence>
<protein>
    <recommendedName>
        <fullName evidence="1">Glycine cleavage system transcriptional repressor</fullName>
    </recommendedName>
</protein>
<dbReference type="InterPro" id="IPR016867">
    <property type="entry name" value="GcvR"/>
</dbReference>
<dbReference type="RefSeq" id="WP_095498231.1">
    <property type="nucleotide sequence ID" value="NZ_BSPO01000003.1"/>
</dbReference>
<dbReference type="PROSITE" id="PS51671">
    <property type="entry name" value="ACT"/>
    <property type="match status" value="1"/>
</dbReference>
<dbReference type="GO" id="GO:0005737">
    <property type="term" value="C:cytoplasm"/>
    <property type="evidence" value="ECO:0007669"/>
    <property type="project" value="UniProtKB-SubCell"/>
</dbReference>
<gene>
    <name evidence="3" type="primary">gcvR</name>
    <name evidence="3" type="ORF">GCM10007894_22590</name>
</gene>
<sequence>MTEFLVVTAVGADRPGIVNRFTRLASDCDCNIVDSRMALYGKELTLSLMLSGDWGAITRIESALPALGVELEFHTVIKRTTEHTAQDFTAKMEISLKGPDRLGTMSELTQFFAEQELELSGLRSLALKNGQQELHFSLNLPPQADSNKLSQQLEELATSLSLTCQITLLDVSEQ</sequence>
<dbReference type="Pfam" id="PF13740">
    <property type="entry name" value="ACT_6"/>
    <property type="match status" value="1"/>
</dbReference>
<dbReference type="PIRSF" id="PIRSF028103">
    <property type="entry name" value="GcvR"/>
    <property type="match status" value="1"/>
</dbReference>
<dbReference type="SUPFAM" id="SSF55021">
    <property type="entry name" value="ACT-like"/>
    <property type="match status" value="2"/>
</dbReference>
<keyword evidence="1" id="KW-0963">Cytoplasm</keyword>
<dbReference type="AlphaFoldDB" id="A0AA37TTN3"/>
<keyword evidence="1" id="KW-0678">Repressor</keyword>
<dbReference type="InterPro" id="IPR045865">
    <property type="entry name" value="ACT-like_dom_sf"/>
</dbReference>
<evidence type="ECO:0000313" key="4">
    <source>
        <dbReference type="Proteomes" id="UP001157439"/>
    </source>
</evidence>
<comment type="caution">
    <text evidence="3">The sequence shown here is derived from an EMBL/GenBank/DDBJ whole genome shotgun (WGS) entry which is preliminary data.</text>
</comment>
<dbReference type="InterPro" id="IPR050990">
    <property type="entry name" value="UPF0237/GcvR_regulator"/>
</dbReference>
<comment type="subcellular location">
    <subcellularLocation>
        <location evidence="1">Cytoplasm</location>
    </subcellularLocation>
</comment>
<keyword evidence="1" id="KW-0804">Transcription</keyword>
<feature type="domain" description="ACT" evidence="2">
    <location>
        <begin position="93"/>
        <end position="173"/>
    </location>
</feature>
<dbReference type="FunFam" id="3.30.70.260:FF:000005">
    <property type="entry name" value="Glycine cleavage system transcriptional repressor"/>
    <property type="match status" value="1"/>
</dbReference>
<dbReference type="Proteomes" id="UP001157439">
    <property type="component" value="Unassembled WGS sequence"/>
</dbReference>
<dbReference type="PANTHER" id="PTHR34875:SF5">
    <property type="entry name" value="GLYCINE CLEAVAGE SYSTEM TRANSCRIPTIONAL REPRESSOR"/>
    <property type="match status" value="1"/>
</dbReference>
<evidence type="ECO:0000313" key="3">
    <source>
        <dbReference type="EMBL" id="GLS84282.1"/>
    </source>
</evidence>
<reference evidence="3 4" key="1">
    <citation type="journal article" date="2014" name="Int. J. Syst. Evol. Microbiol.">
        <title>Complete genome sequence of Corynebacterium casei LMG S-19264T (=DSM 44701T), isolated from a smear-ripened cheese.</title>
        <authorList>
            <consortium name="US DOE Joint Genome Institute (JGI-PGF)"/>
            <person name="Walter F."/>
            <person name="Albersmeier A."/>
            <person name="Kalinowski J."/>
            <person name="Ruckert C."/>
        </authorList>
    </citation>
    <scope>NUCLEOTIDE SEQUENCE [LARGE SCALE GENOMIC DNA]</scope>
    <source>
        <strain evidence="3 4">NBRC 112785</strain>
    </source>
</reference>
<evidence type="ECO:0000256" key="1">
    <source>
        <dbReference type="PIRNR" id="PIRNR028103"/>
    </source>
</evidence>
<dbReference type="EMBL" id="BSPO01000003">
    <property type="protein sequence ID" value="GLS84282.1"/>
    <property type="molecule type" value="Genomic_DNA"/>
</dbReference>
<dbReference type="PANTHER" id="PTHR34875">
    <property type="entry name" value="UPF0237 PROTEIN MJ1558"/>
    <property type="match status" value="1"/>
</dbReference>
<keyword evidence="4" id="KW-1185">Reference proteome</keyword>
<accession>A0AA37TTN3</accession>
<name>A0AA37TTN3_9GAMM</name>
<dbReference type="InterPro" id="IPR002912">
    <property type="entry name" value="ACT_dom"/>
</dbReference>
<dbReference type="Gene3D" id="3.30.70.260">
    <property type="match status" value="2"/>
</dbReference>
<proteinExistence type="predicted"/>
<organism evidence="3 4">
    <name type="scientific">Paraferrimonas haliotis</name>
    <dbReference type="NCBI Taxonomy" id="2013866"/>
    <lineage>
        <taxon>Bacteria</taxon>
        <taxon>Pseudomonadati</taxon>
        <taxon>Pseudomonadota</taxon>
        <taxon>Gammaproteobacteria</taxon>
        <taxon>Alteromonadales</taxon>
        <taxon>Ferrimonadaceae</taxon>
        <taxon>Paraferrimonas</taxon>
    </lineage>
</organism>